<dbReference type="AlphaFoldDB" id="A0AAW0DMD9"/>
<protein>
    <submittedName>
        <fullName evidence="1">Uncharacterized protein</fullName>
    </submittedName>
</protein>
<accession>A0AAW0DMD9</accession>
<evidence type="ECO:0000313" key="2">
    <source>
        <dbReference type="Proteomes" id="UP001383192"/>
    </source>
</evidence>
<evidence type="ECO:0000313" key="1">
    <source>
        <dbReference type="EMBL" id="KAK7052817.1"/>
    </source>
</evidence>
<proteinExistence type="predicted"/>
<comment type="caution">
    <text evidence="1">The sequence shown here is derived from an EMBL/GenBank/DDBJ whole genome shotgun (WGS) entry which is preliminary data.</text>
</comment>
<reference evidence="1 2" key="1">
    <citation type="submission" date="2024-01" db="EMBL/GenBank/DDBJ databases">
        <title>A draft genome for a cacao thread blight-causing isolate of Paramarasmius palmivorus.</title>
        <authorList>
            <person name="Baruah I.K."/>
            <person name="Bukari Y."/>
            <person name="Amoako-Attah I."/>
            <person name="Meinhardt L.W."/>
            <person name="Bailey B.A."/>
            <person name="Cohen S.P."/>
        </authorList>
    </citation>
    <scope>NUCLEOTIDE SEQUENCE [LARGE SCALE GENOMIC DNA]</scope>
    <source>
        <strain evidence="1 2">GH-12</strain>
    </source>
</reference>
<name>A0AAW0DMD9_9AGAR</name>
<gene>
    <name evidence="1" type="ORF">VNI00_004136</name>
</gene>
<sequence length="138" mass="16302">MWDFTRIRDIAITSLKTFNMLPLAKILLAREFNIHNWEWEGYVDLITRPEMLSTEDALKIGYADSIKIFQMRESLRPPRPRLITGLMTETVKPYFQASSLVVQTPQPVPIEEPPSPNLKGKHRWFLYEGTLYLHQYFF</sequence>
<dbReference type="Proteomes" id="UP001383192">
    <property type="component" value="Unassembled WGS sequence"/>
</dbReference>
<organism evidence="1 2">
    <name type="scientific">Paramarasmius palmivorus</name>
    <dbReference type="NCBI Taxonomy" id="297713"/>
    <lineage>
        <taxon>Eukaryota</taxon>
        <taxon>Fungi</taxon>
        <taxon>Dikarya</taxon>
        <taxon>Basidiomycota</taxon>
        <taxon>Agaricomycotina</taxon>
        <taxon>Agaricomycetes</taxon>
        <taxon>Agaricomycetidae</taxon>
        <taxon>Agaricales</taxon>
        <taxon>Marasmiineae</taxon>
        <taxon>Marasmiaceae</taxon>
        <taxon>Paramarasmius</taxon>
    </lineage>
</organism>
<keyword evidence="2" id="KW-1185">Reference proteome</keyword>
<dbReference type="EMBL" id="JAYKXP010000011">
    <property type="protein sequence ID" value="KAK7052817.1"/>
    <property type="molecule type" value="Genomic_DNA"/>
</dbReference>